<dbReference type="InterPro" id="IPR006312">
    <property type="entry name" value="TatA/E"/>
</dbReference>
<dbReference type="EMBL" id="CP036425">
    <property type="protein sequence ID" value="QDU32868.1"/>
    <property type="molecule type" value="Genomic_DNA"/>
</dbReference>
<feature type="compositionally biased region" description="Polar residues" evidence="10">
    <location>
        <begin position="91"/>
        <end position="100"/>
    </location>
</feature>
<keyword evidence="6 9" id="KW-1133">Transmembrane helix</keyword>
<feature type="compositionally biased region" description="Polar residues" evidence="10">
    <location>
        <begin position="63"/>
        <end position="81"/>
    </location>
</feature>
<evidence type="ECO:0000256" key="5">
    <source>
        <dbReference type="ARBA" id="ARBA00022927"/>
    </source>
</evidence>
<proteinExistence type="inferred from homology"/>
<evidence type="ECO:0000313" key="12">
    <source>
        <dbReference type="Proteomes" id="UP000317369"/>
    </source>
</evidence>
<protein>
    <recommendedName>
        <fullName evidence="9">Sec-independent protein translocase protein TatA</fullName>
    </recommendedName>
</protein>
<dbReference type="GO" id="GO:0008320">
    <property type="term" value="F:protein transmembrane transporter activity"/>
    <property type="evidence" value="ECO:0007669"/>
    <property type="project" value="UniProtKB-UniRule"/>
</dbReference>
<keyword evidence="3 9" id="KW-1003">Cell membrane</keyword>
<dbReference type="PANTHER" id="PTHR42982">
    <property type="entry name" value="SEC-INDEPENDENT PROTEIN TRANSLOCASE PROTEIN TATA"/>
    <property type="match status" value="1"/>
</dbReference>
<name>A0A517YRL2_9BACT</name>
<dbReference type="Gene3D" id="1.20.5.3310">
    <property type="match status" value="1"/>
</dbReference>
<dbReference type="AlphaFoldDB" id="A0A517YRL2"/>
<evidence type="ECO:0000313" key="11">
    <source>
        <dbReference type="EMBL" id="QDU32868.1"/>
    </source>
</evidence>
<dbReference type="Pfam" id="PF02416">
    <property type="entry name" value="TatA_B_E"/>
    <property type="match status" value="1"/>
</dbReference>
<dbReference type="GO" id="GO:0043953">
    <property type="term" value="P:protein transport by the Tat complex"/>
    <property type="evidence" value="ECO:0007669"/>
    <property type="project" value="UniProtKB-UniRule"/>
</dbReference>
<dbReference type="PANTHER" id="PTHR42982:SF1">
    <property type="entry name" value="SEC-INDEPENDENT PROTEIN TRANSLOCASE PROTEIN TATA"/>
    <property type="match status" value="1"/>
</dbReference>
<feature type="region of interest" description="Disordered" evidence="10">
    <location>
        <begin position="57"/>
        <end position="100"/>
    </location>
</feature>
<keyword evidence="8 9" id="KW-0472">Membrane</keyword>
<dbReference type="Proteomes" id="UP000317369">
    <property type="component" value="Chromosome"/>
</dbReference>
<dbReference type="RefSeq" id="WP_200761565.1">
    <property type="nucleotide sequence ID" value="NZ_CP036425.1"/>
</dbReference>
<evidence type="ECO:0000256" key="6">
    <source>
        <dbReference type="ARBA" id="ARBA00022989"/>
    </source>
</evidence>
<keyword evidence="2 9" id="KW-0813">Transport</keyword>
<dbReference type="HAMAP" id="MF_00236">
    <property type="entry name" value="TatA_E"/>
    <property type="match status" value="1"/>
</dbReference>
<evidence type="ECO:0000256" key="2">
    <source>
        <dbReference type="ARBA" id="ARBA00022448"/>
    </source>
</evidence>
<dbReference type="GO" id="GO:0033281">
    <property type="term" value="C:TAT protein transport complex"/>
    <property type="evidence" value="ECO:0007669"/>
    <property type="project" value="UniProtKB-UniRule"/>
</dbReference>
<comment type="subcellular location">
    <subcellularLocation>
        <location evidence="1 9">Cell membrane</location>
        <topology evidence="1 9">Single-pass membrane protein</topology>
    </subcellularLocation>
</comment>
<dbReference type="InterPro" id="IPR003369">
    <property type="entry name" value="TatA/B/E"/>
</dbReference>
<comment type="subunit">
    <text evidence="9">Forms a complex with TatC.</text>
</comment>
<keyword evidence="7 9" id="KW-0811">Translocation</keyword>
<dbReference type="KEGG" id="pcor:KS4_09070"/>
<evidence type="ECO:0000256" key="10">
    <source>
        <dbReference type="SAM" id="MobiDB-lite"/>
    </source>
</evidence>
<evidence type="ECO:0000256" key="1">
    <source>
        <dbReference type="ARBA" id="ARBA00004162"/>
    </source>
</evidence>
<feature type="transmembrane region" description="Helical" evidence="9">
    <location>
        <begin position="15"/>
        <end position="32"/>
    </location>
</feature>
<evidence type="ECO:0000256" key="4">
    <source>
        <dbReference type="ARBA" id="ARBA00022692"/>
    </source>
</evidence>
<evidence type="ECO:0000256" key="9">
    <source>
        <dbReference type="HAMAP-Rule" id="MF_00236"/>
    </source>
</evidence>
<keyword evidence="4 9" id="KW-0812">Transmembrane</keyword>
<keyword evidence="5 9" id="KW-0653">Protein transport</keyword>
<comment type="function">
    <text evidence="9">Part of the twin-arginine translocation (Tat) system that transports large folded proteins containing a characteristic twin-arginine motif in their signal peptide across membranes. TatA could form the protein-conducting channel of the Tat system.</text>
</comment>
<accession>A0A517YRL2</accession>
<evidence type="ECO:0000256" key="7">
    <source>
        <dbReference type="ARBA" id="ARBA00023010"/>
    </source>
</evidence>
<reference evidence="11 12" key="1">
    <citation type="submission" date="2019-02" db="EMBL/GenBank/DDBJ databases">
        <title>Deep-cultivation of Planctomycetes and their phenomic and genomic characterization uncovers novel biology.</title>
        <authorList>
            <person name="Wiegand S."/>
            <person name="Jogler M."/>
            <person name="Boedeker C."/>
            <person name="Pinto D."/>
            <person name="Vollmers J."/>
            <person name="Rivas-Marin E."/>
            <person name="Kohn T."/>
            <person name="Peeters S.H."/>
            <person name="Heuer A."/>
            <person name="Rast P."/>
            <person name="Oberbeckmann S."/>
            <person name="Bunk B."/>
            <person name="Jeske O."/>
            <person name="Meyerdierks A."/>
            <person name="Storesund J.E."/>
            <person name="Kallscheuer N."/>
            <person name="Luecker S."/>
            <person name="Lage O.M."/>
            <person name="Pohl T."/>
            <person name="Merkel B.J."/>
            <person name="Hornburger P."/>
            <person name="Mueller R.-W."/>
            <person name="Bruemmer F."/>
            <person name="Labrenz M."/>
            <person name="Spormann A.M."/>
            <person name="Op den Camp H."/>
            <person name="Overmann J."/>
            <person name="Amann R."/>
            <person name="Jetten M.S.M."/>
            <person name="Mascher T."/>
            <person name="Medema M.H."/>
            <person name="Devos D.P."/>
            <person name="Kaster A.-K."/>
            <person name="Ovreas L."/>
            <person name="Rohde M."/>
            <person name="Galperin M.Y."/>
            <person name="Jogler C."/>
        </authorList>
    </citation>
    <scope>NUCLEOTIDE SEQUENCE [LARGE SCALE GENOMIC DNA]</scope>
    <source>
        <strain evidence="11 12">KS4</strain>
    </source>
</reference>
<organism evidence="11 12">
    <name type="scientific">Poriferisphaera corsica</name>
    <dbReference type="NCBI Taxonomy" id="2528020"/>
    <lineage>
        <taxon>Bacteria</taxon>
        <taxon>Pseudomonadati</taxon>
        <taxon>Planctomycetota</taxon>
        <taxon>Phycisphaerae</taxon>
        <taxon>Phycisphaerales</taxon>
        <taxon>Phycisphaeraceae</taxon>
        <taxon>Poriferisphaera</taxon>
    </lineage>
</organism>
<keyword evidence="12" id="KW-1185">Reference proteome</keyword>
<gene>
    <name evidence="9" type="primary">tatA</name>
    <name evidence="11" type="ORF">KS4_09070</name>
</gene>
<evidence type="ECO:0000256" key="8">
    <source>
        <dbReference type="ARBA" id="ARBA00023136"/>
    </source>
</evidence>
<comment type="similarity">
    <text evidence="9">Belongs to the TatA/E family.</text>
</comment>
<evidence type="ECO:0000256" key="3">
    <source>
        <dbReference type="ARBA" id="ARBA00022475"/>
    </source>
</evidence>
<sequence>MEWNTVVTMGFFGQIGWQEILILALIGVLLFGRRLPEIGKKMGQGIVEFKKGLAGIEDDIDPASQSQPRIDNQQSGQQMDMTGNEKEKSPTDNPQNGQSA</sequence>